<sequence length="192" mass="22014">MNNDDKLICEQIIQGNQQAFRLLYQRYRNLVYGYTIKLTTAADVAEEAVQEIFMKIWINRATLDPARSLEAYLYKSTRNFVFNYLKKALHDEKIRRHFFESTPQTAVPTDKILLVKELEIIRSRAISSLPPQRQLIFRLSRINGLSNQEIAVQLGISGNTVKDQLVKASKAIKVYMIKHAELAVALAMVALS</sequence>
<dbReference type="PANTHER" id="PTHR43133">
    <property type="entry name" value="RNA POLYMERASE ECF-TYPE SIGMA FACTO"/>
    <property type="match status" value="1"/>
</dbReference>
<dbReference type="NCBIfam" id="TIGR02985">
    <property type="entry name" value="Sig70_bacteroi1"/>
    <property type="match status" value="1"/>
</dbReference>
<dbReference type="PANTHER" id="PTHR43133:SF46">
    <property type="entry name" value="RNA POLYMERASE SIGMA-70 FACTOR ECF SUBFAMILY"/>
    <property type="match status" value="1"/>
</dbReference>
<dbReference type="InterPro" id="IPR013324">
    <property type="entry name" value="RNA_pol_sigma_r3/r4-like"/>
</dbReference>
<comment type="similarity">
    <text evidence="1">Belongs to the sigma-70 factor family. ECF subfamily.</text>
</comment>
<dbReference type="InterPro" id="IPR014284">
    <property type="entry name" value="RNA_pol_sigma-70_dom"/>
</dbReference>
<keyword evidence="2" id="KW-0805">Transcription regulation</keyword>
<dbReference type="NCBIfam" id="TIGR02937">
    <property type="entry name" value="sigma70-ECF"/>
    <property type="match status" value="1"/>
</dbReference>
<reference evidence="7 8" key="1">
    <citation type="submission" date="2022-10" db="EMBL/GenBank/DDBJ databases">
        <title>Chitinophaga nivalis PC15 sp. nov., isolated from Pyeongchang county, South Korea.</title>
        <authorList>
            <person name="Trinh H.N."/>
        </authorList>
    </citation>
    <scope>NUCLEOTIDE SEQUENCE [LARGE SCALE GENOMIC DNA]</scope>
    <source>
        <strain evidence="7 8">PC14</strain>
    </source>
</reference>
<evidence type="ECO:0000259" key="5">
    <source>
        <dbReference type="Pfam" id="PF04542"/>
    </source>
</evidence>
<dbReference type="InterPro" id="IPR014327">
    <property type="entry name" value="RNA_pol_sigma70_bacteroid"/>
</dbReference>
<evidence type="ECO:0000256" key="3">
    <source>
        <dbReference type="ARBA" id="ARBA00023082"/>
    </source>
</evidence>
<dbReference type="RefSeq" id="WP_264727120.1">
    <property type="nucleotide sequence ID" value="NZ_JAPDNR010000001.1"/>
</dbReference>
<dbReference type="SUPFAM" id="SSF88659">
    <property type="entry name" value="Sigma3 and sigma4 domains of RNA polymerase sigma factors"/>
    <property type="match status" value="1"/>
</dbReference>
<dbReference type="InterPro" id="IPR039425">
    <property type="entry name" value="RNA_pol_sigma-70-like"/>
</dbReference>
<dbReference type="EMBL" id="JAPDNS010000001">
    <property type="protein sequence ID" value="MCW3482581.1"/>
    <property type="molecule type" value="Genomic_DNA"/>
</dbReference>
<protein>
    <submittedName>
        <fullName evidence="7">RNA polymerase sigma-70 factor</fullName>
    </submittedName>
</protein>
<dbReference type="InterPro" id="IPR007627">
    <property type="entry name" value="RNA_pol_sigma70_r2"/>
</dbReference>
<evidence type="ECO:0000256" key="2">
    <source>
        <dbReference type="ARBA" id="ARBA00023015"/>
    </source>
</evidence>
<feature type="domain" description="RNA polymerase sigma factor 70 region 4 type 2" evidence="6">
    <location>
        <begin position="124"/>
        <end position="171"/>
    </location>
</feature>
<evidence type="ECO:0000259" key="6">
    <source>
        <dbReference type="Pfam" id="PF08281"/>
    </source>
</evidence>
<evidence type="ECO:0000256" key="4">
    <source>
        <dbReference type="ARBA" id="ARBA00023163"/>
    </source>
</evidence>
<evidence type="ECO:0000256" key="1">
    <source>
        <dbReference type="ARBA" id="ARBA00010641"/>
    </source>
</evidence>
<dbReference type="InterPro" id="IPR036388">
    <property type="entry name" value="WH-like_DNA-bd_sf"/>
</dbReference>
<name>A0ABT3IF49_9BACT</name>
<dbReference type="InterPro" id="IPR013325">
    <property type="entry name" value="RNA_pol_sigma_r2"/>
</dbReference>
<accession>A0ABT3IF49</accession>
<dbReference type="Pfam" id="PF04542">
    <property type="entry name" value="Sigma70_r2"/>
    <property type="match status" value="1"/>
</dbReference>
<keyword evidence="4" id="KW-0804">Transcription</keyword>
<dbReference type="Gene3D" id="1.10.10.10">
    <property type="entry name" value="Winged helix-like DNA-binding domain superfamily/Winged helix DNA-binding domain"/>
    <property type="match status" value="1"/>
</dbReference>
<feature type="domain" description="RNA polymerase sigma-70 region 2" evidence="5">
    <location>
        <begin position="23"/>
        <end position="88"/>
    </location>
</feature>
<keyword evidence="8" id="KW-1185">Reference proteome</keyword>
<dbReference type="Pfam" id="PF08281">
    <property type="entry name" value="Sigma70_r4_2"/>
    <property type="match status" value="1"/>
</dbReference>
<gene>
    <name evidence="7" type="ORF">OL497_01630</name>
</gene>
<evidence type="ECO:0000313" key="8">
    <source>
        <dbReference type="Proteomes" id="UP001207742"/>
    </source>
</evidence>
<dbReference type="Proteomes" id="UP001207742">
    <property type="component" value="Unassembled WGS sequence"/>
</dbReference>
<evidence type="ECO:0000313" key="7">
    <source>
        <dbReference type="EMBL" id="MCW3482581.1"/>
    </source>
</evidence>
<proteinExistence type="inferred from homology"/>
<organism evidence="7 8">
    <name type="scientific">Chitinophaga nivalis</name>
    <dbReference type="NCBI Taxonomy" id="2991709"/>
    <lineage>
        <taxon>Bacteria</taxon>
        <taxon>Pseudomonadati</taxon>
        <taxon>Bacteroidota</taxon>
        <taxon>Chitinophagia</taxon>
        <taxon>Chitinophagales</taxon>
        <taxon>Chitinophagaceae</taxon>
        <taxon>Chitinophaga</taxon>
    </lineage>
</organism>
<dbReference type="SUPFAM" id="SSF88946">
    <property type="entry name" value="Sigma2 domain of RNA polymerase sigma factors"/>
    <property type="match status" value="1"/>
</dbReference>
<dbReference type="Gene3D" id="1.10.1740.10">
    <property type="match status" value="1"/>
</dbReference>
<comment type="caution">
    <text evidence="7">The sequence shown here is derived from an EMBL/GenBank/DDBJ whole genome shotgun (WGS) entry which is preliminary data.</text>
</comment>
<dbReference type="InterPro" id="IPR013249">
    <property type="entry name" value="RNA_pol_sigma70_r4_t2"/>
</dbReference>
<keyword evidence="3" id="KW-0731">Sigma factor</keyword>